<keyword evidence="2" id="KW-1185">Reference proteome</keyword>
<dbReference type="RefSeq" id="WP_238278473.1">
    <property type="nucleotide sequence ID" value="NZ_BPQR01000084.1"/>
</dbReference>
<proteinExistence type="predicted"/>
<evidence type="ECO:0000313" key="2">
    <source>
        <dbReference type="Proteomes" id="UP001055102"/>
    </source>
</evidence>
<accession>A0ABQ4T0J4</accession>
<protein>
    <recommendedName>
        <fullName evidence="3">Phage tail protein</fullName>
    </recommendedName>
</protein>
<organism evidence="1 2">
    <name type="scientific">Methylobacterium jeotgali</name>
    <dbReference type="NCBI Taxonomy" id="381630"/>
    <lineage>
        <taxon>Bacteria</taxon>
        <taxon>Pseudomonadati</taxon>
        <taxon>Pseudomonadota</taxon>
        <taxon>Alphaproteobacteria</taxon>
        <taxon>Hyphomicrobiales</taxon>
        <taxon>Methylobacteriaceae</taxon>
        <taxon>Methylobacterium</taxon>
    </lineage>
</organism>
<dbReference type="Proteomes" id="UP001055102">
    <property type="component" value="Unassembled WGS sequence"/>
</dbReference>
<reference evidence="1" key="1">
    <citation type="journal article" date="2021" name="Front. Microbiol.">
        <title>Comprehensive Comparative Genomics and Phenotyping of Methylobacterium Species.</title>
        <authorList>
            <person name="Alessa O."/>
            <person name="Ogura Y."/>
            <person name="Fujitani Y."/>
            <person name="Takami H."/>
            <person name="Hayashi T."/>
            <person name="Sahin N."/>
            <person name="Tani A."/>
        </authorList>
    </citation>
    <scope>NUCLEOTIDE SEQUENCE</scope>
    <source>
        <strain evidence="1">LMG 23639</strain>
    </source>
</reference>
<gene>
    <name evidence="1" type="ORF">AOPFMNJM_3960</name>
</gene>
<evidence type="ECO:0008006" key="3">
    <source>
        <dbReference type="Google" id="ProtNLM"/>
    </source>
</evidence>
<sequence>MSAMLRIQDGTAVEVVEMPSGVAPEALYTPEFRATLVPKGGAEVGYVLDDKGKLIPPPEPEAGPAPVVDVTRAQAKIALHRAGYLDQVKVLVEEEGGEVAIWFAEANMWQRANPHVETLGAALGLSAAQIDDLFRLAAQIQA</sequence>
<comment type="caution">
    <text evidence="1">The sequence shown here is derived from an EMBL/GenBank/DDBJ whole genome shotgun (WGS) entry which is preliminary data.</text>
</comment>
<dbReference type="EMBL" id="BPQR01000084">
    <property type="protein sequence ID" value="GJE08617.1"/>
    <property type="molecule type" value="Genomic_DNA"/>
</dbReference>
<evidence type="ECO:0000313" key="1">
    <source>
        <dbReference type="EMBL" id="GJE08617.1"/>
    </source>
</evidence>
<reference evidence="1" key="2">
    <citation type="submission" date="2021-08" db="EMBL/GenBank/DDBJ databases">
        <authorList>
            <person name="Tani A."/>
            <person name="Ola A."/>
            <person name="Ogura Y."/>
            <person name="Katsura K."/>
            <person name="Hayashi T."/>
        </authorList>
    </citation>
    <scope>NUCLEOTIDE SEQUENCE</scope>
    <source>
        <strain evidence="1">LMG 23639</strain>
    </source>
</reference>
<name>A0ABQ4T0J4_9HYPH</name>